<evidence type="ECO:0008006" key="3">
    <source>
        <dbReference type="Google" id="ProtNLM"/>
    </source>
</evidence>
<protein>
    <recommendedName>
        <fullName evidence="3">Hemolytic enterotoxin</fullName>
    </recommendedName>
</protein>
<evidence type="ECO:0000256" key="1">
    <source>
        <dbReference type="SAM" id="Coils"/>
    </source>
</evidence>
<reference evidence="2" key="2">
    <citation type="submission" date="2014-01" db="EMBL/GenBank/DDBJ databases">
        <authorList>
            <person name="Aslett M."/>
        </authorList>
    </citation>
    <scope>NUCLEOTIDE SEQUENCE [LARGE SCALE GENOMIC DNA]</scope>
    <source>
        <strain evidence="2">DB27</strain>
    </source>
</reference>
<feature type="coiled-coil region" evidence="1">
    <location>
        <begin position="249"/>
        <end position="276"/>
    </location>
</feature>
<accession>W8YDS1</accession>
<organism evidence="2">
    <name type="scientific">Bacillus thuringiensis DB27</name>
    <dbReference type="NCBI Taxonomy" id="1431339"/>
    <lineage>
        <taxon>Bacteria</taxon>
        <taxon>Bacillati</taxon>
        <taxon>Bacillota</taxon>
        <taxon>Bacilli</taxon>
        <taxon>Bacillales</taxon>
        <taxon>Bacillaceae</taxon>
        <taxon>Bacillus</taxon>
        <taxon>Bacillus cereus group</taxon>
    </lineage>
</organism>
<proteinExistence type="predicted"/>
<dbReference type="InterPro" id="IPR052785">
    <property type="entry name" value="Enterotoxin_cmpnt"/>
</dbReference>
<dbReference type="InterPro" id="IPR008414">
    <property type="entry name" value="HBL"/>
</dbReference>
<dbReference type="Gene3D" id="1.20.1170.10">
    <property type="match status" value="1"/>
</dbReference>
<reference evidence="2" key="1">
    <citation type="submission" date="2014-01" db="EMBL/GenBank/DDBJ databases">
        <title>Draft genome sequence of highly nematicidal Bacillus thuringiensis DB27.</title>
        <authorList>
            <person name="Iatsenko I."/>
            <person name="Pickard D."/>
            <person name="Corton C."/>
            <person name="Dougan G."/>
            <person name="Sommer R.J."/>
        </authorList>
    </citation>
    <scope>NUCLEOTIDE SEQUENCE [LARGE SCALE GENOMIC DNA]</scope>
    <source>
        <strain evidence="2">DB27</strain>
    </source>
</reference>
<dbReference type="PANTHER" id="PTHR38443:SF2">
    <property type="entry name" value="NON-HEMOLYTIC ENTEROTOXIN LYTIC COMPONENT L1"/>
    <property type="match status" value="1"/>
</dbReference>
<dbReference type="AlphaFoldDB" id="W8YDS1"/>
<dbReference type="CDD" id="cd22653">
    <property type="entry name" value="ClyA_HblB-like"/>
    <property type="match status" value="1"/>
</dbReference>
<name>W8YDS1_BACTU</name>
<dbReference type="PANTHER" id="PTHR38443">
    <property type="match status" value="1"/>
</dbReference>
<evidence type="ECO:0000313" key="2">
    <source>
        <dbReference type="EMBL" id="CDN39694.1"/>
    </source>
</evidence>
<dbReference type="HOGENOM" id="CLU_057650_0_0_9"/>
<dbReference type="SUPFAM" id="SSF58100">
    <property type="entry name" value="Bacterial hemolysins"/>
    <property type="match status" value="1"/>
</dbReference>
<dbReference type="GO" id="GO:0016020">
    <property type="term" value="C:membrane"/>
    <property type="evidence" value="ECO:0007669"/>
    <property type="project" value="InterPro"/>
</dbReference>
<dbReference type="Proteomes" id="UP000030682">
    <property type="component" value="Unassembled WGS sequence"/>
</dbReference>
<sequence>MLQIGEKMNILYCKKKLLILTFGVLTSYAIPISSAAAQSNQVTISQKNQQDMYSLRPVEFKQVLAQTGSSMLVMKSYVDNIQAQPEIHVKCIQMIPETLRSGMIQHQKNAKEHASNWGKVEKTILETNQNIIQFNEKFQSQYERLSMALQQKQTGQLQSHIQDLFLAISQNKKESDQLIPMLQEVQSNIEADVIHLKKDVNLLMPIINSETGWRSDLQDQINANREIIKKNKDILWDLISSGRANKDNLAAARKKIATAEENIQNLTANLSGVQSNVAILTDTQNNMTDMIEAITMAVQALQQLSTQWSILQLKYEAVLNAINTIDPEILEWIQSDLTIAQKEWQDLTNYAEQLQGLYTTENK</sequence>
<gene>
    <name evidence="2" type="ORF">BTDB27_p000357</name>
</gene>
<dbReference type="Pfam" id="PF05791">
    <property type="entry name" value="Bacillus_HBL"/>
    <property type="match status" value="1"/>
</dbReference>
<dbReference type="EMBL" id="HG810024">
    <property type="protein sequence ID" value="CDN39694.1"/>
    <property type="molecule type" value="Genomic_DNA"/>
</dbReference>
<keyword evidence="1" id="KW-0175">Coiled coil</keyword>